<accession>F2RMY0</accession>
<feature type="compositionally biased region" description="Polar residues" evidence="1">
    <location>
        <begin position="52"/>
        <end position="61"/>
    </location>
</feature>
<evidence type="ECO:0000313" key="2">
    <source>
        <dbReference type="EMBL" id="EGD92679.1"/>
    </source>
</evidence>
<feature type="region of interest" description="Disordered" evidence="1">
    <location>
        <begin position="52"/>
        <end position="105"/>
    </location>
</feature>
<proteinExistence type="predicted"/>
<dbReference type="HOGENOM" id="CLU_122468_1_0_1"/>
<gene>
    <name evidence="2" type="ORF">TESG_00251</name>
</gene>
<protein>
    <submittedName>
        <fullName evidence="2">Uncharacterized protein</fullName>
    </submittedName>
</protein>
<organism evidence="2 3">
    <name type="scientific">Trichophyton tonsurans (strain CBS 112818)</name>
    <name type="common">Scalp ringworm fungus</name>
    <dbReference type="NCBI Taxonomy" id="647933"/>
    <lineage>
        <taxon>Eukaryota</taxon>
        <taxon>Fungi</taxon>
        <taxon>Dikarya</taxon>
        <taxon>Ascomycota</taxon>
        <taxon>Pezizomycotina</taxon>
        <taxon>Eurotiomycetes</taxon>
        <taxon>Eurotiomycetidae</taxon>
        <taxon>Onygenales</taxon>
        <taxon>Arthrodermataceae</taxon>
        <taxon>Trichophyton</taxon>
    </lineage>
</organism>
<dbReference type="AlphaFoldDB" id="F2RMY0"/>
<sequence>MITWDEKAHMKLLFAIISTSALKVDHQAVANIMGNGCTAIAIQRRLARIKTMVTNSNSEAPTTPKSKSSGKKATKKRAAEKNPDEEFGDAKKVKKEHVEESESEE</sequence>
<evidence type="ECO:0000313" key="3">
    <source>
        <dbReference type="Proteomes" id="UP000009172"/>
    </source>
</evidence>
<reference evidence="3" key="1">
    <citation type="journal article" date="2012" name="MBio">
        <title>Comparative genome analysis of Trichophyton rubrum and related dermatophytes reveals candidate genes involved in infection.</title>
        <authorList>
            <person name="Martinez D.A."/>
            <person name="Oliver B.G."/>
            <person name="Graeser Y."/>
            <person name="Goldberg J.M."/>
            <person name="Li W."/>
            <person name="Martinez-Rossi N.M."/>
            <person name="Monod M."/>
            <person name="Shelest E."/>
            <person name="Barton R.C."/>
            <person name="Birch E."/>
            <person name="Brakhage A.A."/>
            <person name="Chen Z."/>
            <person name="Gurr S.J."/>
            <person name="Heiman D."/>
            <person name="Heitman J."/>
            <person name="Kosti I."/>
            <person name="Rossi A."/>
            <person name="Saif S."/>
            <person name="Samalova M."/>
            <person name="Saunders C.W."/>
            <person name="Shea T."/>
            <person name="Summerbell R.C."/>
            <person name="Xu J."/>
            <person name="Young S."/>
            <person name="Zeng Q."/>
            <person name="Birren B.W."/>
            <person name="Cuomo C.A."/>
            <person name="White T.C."/>
        </authorList>
    </citation>
    <scope>NUCLEOTIDE SEQUENCE [LARGE SCALE GENOMIC DNA]</scope>
    <source>
        <strain evidence="3">CBS 112818</strain>
    </source>
</reference>
<dbReference type="EMBL" id="GG698477">
    <property type="protein sequence ID" value="EGD92679.1"/>
    <property type="molecule type" value="Genomic_DNA"/>
</dbReference>
<keyword evidence="3" id="KW-1185">Reference proteome</keyword>
<evidence type="ECO:0000256" key="1">
    <source>
        <dbReference type="SAM" id="MobiDB-lite"/>
    </source>
</evidence>
<name>F2RMY0_TRIT1</name>
<dbReference type="Proteomes" id="UP000009172">
    <property type="component" value="Unassembled WGS sequence"/>
</dbReference>
<feature type="compositionally biased region" description="Basic and acidic residues" evidence="1">
    <location>
        <begin position="77"/>
        <end position="105"/>
    </location>
</feature>
<dbReference type="OrthoDB" id="5418867at2759"/>